<dbReference type="Pfam" id="PF07987">
    <property type="entry name" value="DUF1775"/>
    <property type="match status" value="1"/>
</dbReference>
<feature type="signal peptide" evidence="1">
    <location>
        <begin position="1"/>
        <end position="23"/>
    </location>
</feature>
<comment type="caution">
    <text evidence="3">The sequence shown here is derived from an EMBL/GenBank/DDBJ whole genome shotgun (WGS) entry which is preliminary data.</text>
</comment>
<dbReference type="CDD" id="cd08545">
    <property type="entry name" value="YcnI_like"/>
    <property type="match status" value="1"/>
</dbReference>
<proteinExistence type="predicted"/>
<keyword evidence="1" id="KW-0732">Signal</keyword>
<gene>
    <name evidence="3" type="ORF">K7432_001866</name>
</gene>
<evidence type="ECO:0000313" key="3">
    <source>
        <dbReference type="EMBL" id="KAK9727427.1"/>
    </source>
</evidence>
<dbReference type="InterPro" id="IPR038507">
    <property type="entry name" value="YcnI-like_sf"/>
</dbReference>
<evidence type="ECO:0000259" key="2">
    <source>
        <dbReference type="Pfam" id="PF07987"/>
    </source>
</evidence>
<feature type="domain" description="YncI copper-binding" evidence="2">
    <location>
        <begin position="24"/>
        <end position="163"/>
    </location>
</feature>
<keyword evidence="4" id="KW-1185">Reference proteome</keyword>
<protein>
    <recommendedName>
        <fullName evidence="2">YncI copper-binding domain-containing protein</fullName>
    </recommendedName>
</protein>
<sequence length="205" mass="21764">MVSFNALTASLAACLVAVTPVMAHVTANPNMAYLDSYFQTAFRVGHGCSNSPTVKLTVDIPDGVTSVAPHQTHNWTISLNYRPLVPPVTSHGETINQTVSSVTFSGYLEPTFYEDFGISMKLPAQVPNNVLYFPVHQICVNGSTEWTGIPQPGQNGMSLPSPAASVQTVAKPAANSTTTNDAGHFISSPYSSLVLAITLLAAFSY</sequence>
<dbReference type="Proteomes" id="UP001479436">
    <property type="component" value="Unassembled WGS sequence"/>
</dbReference>
<reference evidence="3 4" key="1">
    <citation type="submission" date="2023-04" db="EMBL/GenBank/DDBJ databases">
        <title>Genome of Basidiobolus ranarum AG-B5.</title>
        <authorList>
            <person name="Stajich J.E."/>
            <person name="Carter-House D."/>
            <person name="Gryganskyi A."/>
        </authorList>
    </citation>
    <scope>NUCLEOTIDE SEQUENCE [LARGE SCALE GENOMIC DNA]</scope>
    <source>
        <strain evidence="3 4">AG-B5</strain>
    </source>
</reference>
<feature type="chain" id="PRO_5046853540" description="YncI copper-binding domain-containing protein" evidence="1">
    <location>
        <begin position="24"/>
        <end position="205"/>
    </location>
</feature>
<dbReference type="EMBL" id="JASJQH010006921">
    <property type="protein sequence ID" value="KAK9727427.1"/>
    <property type="molecule type" value="Genomic_DNA"/>
</dbReference>
<accession>A0ABR2W8T7</accession>
<name>A0ABR2W8T7_9FUNG</name>
<organism evidence="3 4">
    <name type="scientific">Basidiobolus ranarum</name>
    <dbReference type="NCBI Taxonomy" id="34480"/>
    <lineage>
        <taxon>Eukaryota</taxon>
        <taxon>Fungi</taxon>
        <taxon>Fungi incertae sedis</taxon>
        <taxon>Zoopagomycota</taxon>
        <taxon>Entomophthoromycotina</taxon>
        <taxon>Basidiobolomycetes</taxon>
        <taxon>Basidiobolales</taxon>
        <taxon>Basidiobolaceae</taxon>
        <taxon>Basidiobolus</taxon>
    </lineage>
</organism>
<dbReference type="InterPro" id="IPR012533">
    <property type="entry name" value="YcnI-copper_dom"/>
</dbReference>
<evidence type="ECO:0000313" key="4">
    <source>
        <dbReference type="Proteomes" id="UP001479436"/>
    </source>
</evidence>
<dbReference type="Gene3D" id="2.60.40.2230">
    <property type="entry name" value="Uncharacterised protein YcnI-like PF07987, DUF1775"/>
    <property type="match status" value="1"/>
</dbReference>
<evidence type="ECO:0000256" key="1">
    <source>
        <dbReference type="SAM" id="SignalP"/>
    </source>
</evidence>